<name>A0ABD3UZH3_SINWO</name>
<evidence type="ECO:0000313" key="7">
    <source>
        <dbReference type="Proteomes" id="UP001634394"/>
    </source>
</evidence>
<dbReference type="AlphaFoldDB" id="A0ABD3UZH3"/>
<evidence type="ECO:0000256" key="2">
    <source>
        <dbReference type="ARBA" id="ARBA00022679"/>
    </source>
</evidence>
<dbReference type="InterPro" id="IPR007657">
    <property type="entry name" value="Glycosyltransferase_61"/>
</dbReference>
<proteinExistence type="predicted"/>
<keyword evidence="7" id="KW-1185">Reference proteome</keyword>
<sequence>MKVMHYLRRFGFIVGLYFVLFIILMGTWTFVSRTSSQNLLLDAFKGGARTTIVVPVKQTWLMRMGTDAYKGLQNRTSLIQPKNKTSRSRQFQRIFDIDQEPVVSWLKHRTEFCDGNFVGYDTLFALLTNVVVTPEKGKGRRGGENVSDVLNQSEGDEYYTLEPGYFTIKCQDEEIPYSFRMKDHLIQWKSALRSQKLNVSGMKTVKTLTIALTRYEYVNMYHTMTDFYNAFLMMIIFKQRPDDVSILWIDGHPYGSLDVAWTTLFGHVIRAGELREPTLFHGMVWSILGYFSPLNDHDSPYVPYLEEFREFFLGRHQVYFQRTLNCSRLSIRFIWRRDYVAHPRNPSGHVVRKIKNEDELISIVQKSLPNYEVTGSQIDLLDLKKQLQWISDTDILVGMHGAGLAHTLFLQKYAALIELYPTYWPTANKHFRTMAQWRNIHYQLWQNADQANERENHYTYIPPDVVLKMVHEMQHKLCHDH</sequence>
<comment type="caution">
    <text evidence="6">The sequence shown here is derived from an EMBL/GenBank/DDBJ whole genome shotgun (WGS) entry which is preliminary data.</text>
</comment>
<dbReference type="EMBL" id="JBJQND010000015">
    <property type="protein sequence ID" value="KAL3853668.1"/>
    <property type="molecule type" value="Genomic_DNA"/>
</dbReference>
<dbReference type="GO" id="GO:0016757">
    <property type="term" value="F:glycosyltransferase activity"/>
    <property type="evidence" value="ECO:0007669"/>
    <property type="project" value="UniProtKB-KW"/>
</dbReference>
<dbReference type="Proteomes" id="UP001634394">
    <property type="component" value="Unassembled WGS sequence"/>
</dbReference>
<reference evidence="6 7" key="1">
    <citation type="submission" date="2024-11" db="EMBL/GenBank/DDBJ databases">
        <title>Chromosome-level genome assembly of the freshwater bivalve Anodonta woodiana.</title>
        <authorList>
            <person name="Chen X."/>
        </authorList>
    </citation>
    <scope>NUCLEOTIDE SEQUENCE [LARGE SCALE GENOMIC DNA]</scope>
    <source>
        <strain evidence="6">MN2024</strain>
        <tissue evidence="6">Gills</tissue>
    </source>
</reference>
<feature type="transmembrane region" description="Helical" evidence="4">
    <location>
        <begin position="12"/>
        <end position="31"/>
    </location>
</feature>
<evidence type="ECO:0000313" key="6">
    <source>
        <dbReference type="EMBL" id="KAL3853668.1"/>
    </source>
</evidence>
<dbReference type="InterPro" id="IPR049625">
    <property type="entry name" value="Glyco_transf_61_cat"/>
</dbReference>
<gene>
    <name evidence="6" type="ORF">ACJMK2_017191</name>
</gene>
<dbReference type="PANTHER" id="PTHR20961">
    <property type="entry name" value="GLYCOSYLTRANSFERASE"/>
    <property type="match status" value="1"/>
</dbReference>
<evidence type="ECO:0000256" key="3">
    <source>
        <dbReference type="ARBA" id="ARBA00023180"/>
    </source>
</evidence>
<keyword evidence="4" id="KW-1133">Transmembrane helix</keyword>
<protein>
    <recommendedName>
        <fullName evidence="5">Glycosyltransferase 61 catalytic domain-containing protein</fullName>
    </recommendedName>
</protein>
<keyword evidence="3" id="KW-0325">Glycoprotein</keyword>
<evidence type="ECO:0000256" key="1">
    <source>
        <dbReference type="ARBA" id="ARBA00022676"/>
    </source>
</evidence>
<dbReference type="Pfam" id="PF04577">
    <property type="entry name" value="Glyco_transf_61"/>
    <property type="match status" value="1"/>
</dbReference>
<keyword evidence="2" id="KW-0808">Transferase</keyword>
<keyword evidence="4" id="KW-0472">Membrane</keyword>
<evidence type="ECO:0000256" key="4">
    <source>
        <dbReference type="SAM" id="Phobius"/>
    </source>
</evidence>
<evidence type="ECO:0000259" key="5">
    <source>
        <dbReference type="Pfam" id="PF04577"/>
    </source>
</evidence>
<keyword evidence="4" id="KW-0812">Transmembrane</keyword>
<accession>A0ABD3UZH3</accession>
<keyword evidence="1" id="KW-0328">Glycosyltransferase</keyword>
<organism evidence="6 7">
    <name type="scientific">Sinanodonta woodiana</name>
    <name type="common">Chinese pond mussel</name>
    <name type="synonym">Anodonta woodiana</name>
    <dbReference type="NCBI Taxonomy" id="1069815"/>
    <lineage>
        <taxon>Eukaryota</taxon>
        <taxon>Metazoa</taxon>
        <taxon>Spiralia</taxon>
        <taxon>Lophotrochozoa</taxon>
        <taxon>Mollusca</taxon>
        <taxon>Bivalvia</taxon>
        <taxon>Autobranchia</taxon>
        <taxon>Heteroconchia</taxon>
        <taxon>Palaeoheterodonta</taxon>
        <taxon>Unionida</taxon>
        <taxon>Unionoidea</taxon>
        <taxon>Unionidae</taxon>
        <taxon>Unioninae</taxon>
        <taxon>Sinanodonta</taxon>
    </lineage>
</organism>
<feature type="domain" description="Glycosyltransferase 61 catalytic" evidence="5">
    <location>
        <begin position="221"/>
        <end position="415"/>
    </location>
</feature>